<feature type="non-terminal residue" evidence="1">
    <location>
        <position position="183"/>
    </location>
</feature>
<gene>
    <name evidence="1" type="ORF">BDV98DRAFT_574301</name>
</gene>
<reference evidence="1 2" key="1">
    <citation type="journal article" date="2019" name="Nat. Ecol. Evol.">
        <title>Megaphylogeny resolves global patterns of mushroom evolution.</title>
        <authorList>
            <person name="Varga T."/>
            <person name="Krizsan K."/>
            <person name="Foldi C."/>
            <person name="Dima B."/>
            <person name="Sanchez-Garcia M."/>
            <person name="Sanchez-Ramirez S."/>
            <person name="Szollosi G.J."/>
            <person name="Szarkandi J.G."/>
            <person name="Papp V."/>
            <person name="Albert L."/>
            <person name="Andreopoulos W."/>
            <person name="Angelini C."/>
            <person name="Antonin V."/>
            <person name="Barry K.W."/>
            <person name="Bougher N.L."/>
            <person name="Buchanan P."/>
            <person name="Buyck B."/>
            <person name="Bense V."/>
            <person name="Catcheside P."/>
            <person name="Chovatia M."/>
            <person name="Cooper J."/>
            <person name="Damon W."/>
            <person name="Desjardin D."/>
            <person name="Finy P."/>
            <person name="Geml J."/>
            <person name="Haridas S."/>
            <person name="Hughes K."/>
            <person name="Justo A."/>
            <person name="Karasinski D."/>
            <person name="Kautmanova I."/>
            <person name="Kiss B."/>
            <person name="Kocsube S."/>
            <person name="Kotiranta H."/>
            <person name="LaButti K.M."/>
            <person name="Lechner B.E."/>
            <person name="Liimatainen K."/>
            <person name="Lipzen A."/>
            <person name="Lukacs Z."/>
            <person name="Mihaltcheva S."/>
            <person name="Morgado L.N."/>
            <person name="Niskanen T."/>
            <person name="Noordeloos M.E."/>
            <person name="Ohm R.A."/>
            <person name="Ortiz-Santana B."/>
            <person name="Ovrebo C."/>
            <person name="Racz N."/>
            <person name="Riley R."/>
            <person name="Savchenko A."/>
            <person name="Shiryaev A."/>
            <person name="Soop K."/>
            <person name="Spirin V."/>
            <person name="Szebenyi C."/>
            <person name="Tomsovsky M."/>
            <person name="Tulloss R.E."/>
            <person name="Uehling J."/>
            <person name="Grigoriev I.V."/>
            <person name="Vagvolgyi C."/>
            <person name="Papp T."/>
            <person name="Martin F.M."/>
            <person name="Miettinen O."/>
            <person name="Hibbett D.S."/>
            <person name="Nagy L.G."/>
        </authorList>
    </citation>
    <scope>NUCLEOTIDE SEQUENCE [LARGE SCALE GENOMIC DNA]</scope>
    <source>
        <strain evidence="1 2">CBS 309.79</strain>
    </source>
</reference>
<evidence type="ECO:0000313" key="2">
    <source>
        <dbReference type="Proteomes" id="UP000305067"/>
    </source>
</evidence>
<accession>A0A5C3QH14</accession>
<protein>
    <submittedName>
        <fullName evidence="1">Uncharacterized protein</fullName>
    </submittedName>
</protein>
<dbReference type="EMBL" id="ML178846">
    <property type="protein sequence ID" value="TFK97583.1"/>
    <property type="molecule type" value="Genomic_DNA"/>
</dbReference>
<sequence>MSPVSSTRWVPRSRRIPTPEKLVKLLEEVSKNASKSVPDLSAQATRLAGIFRGAELNADNDIGVLFFEQRIGKLNKSASRVRLSHTGILEHVSKIIRLLADVELNLRREVNNTAPDTRLIPLGMFQRSGKGCFQFMEYFAAPACEAMELLESCTPLQIRIIEEDDLDGAGGLRETYMMKLGLE</sequence>
<evidence type="ECO:0000313" key="1">
    <source>
        <dbReference type="EMBL" id="TFK97583.1"/>
    </source>
</evidence>
<dbReference type="AlphaFoldDB" id="A0A5C3QH14"/>
<name>A0A5C3QH14_9AGAR</name>
<proteinExistence type="predicted"/>
<organism evidence="1 2">
    <name type="scientific">Pterulicium gracile</name>
    <dbReference type="NCBI Taxonomy" id="1884261"/>
    <lineage>
        <taxon>Eukaryota</taxon>
        <taxon>Fungi</taxon>
        <taxon>Dikarya</taxon>
        <taxon>Basidiomycota</taxon>
        <taxon>Agaricomycotina</taxon>
        <taxon>Agaricomycetes</taxon>
        <taxon>Agaricomycetidae</taxon>
        <taxon>Agaricales</taxon>
        <taxon>Pleurotineae</taxon>
        <taxon>Pterulaceae</taxon>
        <taxon>Pterulicium</taxon>
    </lineage>
</organism>
<dbReference type="Proteomes" id="UP000305067">
    <property type="component" value="Unassembled WGS sequence"/>
</dbReference>
<keyword evidence="2" id="KW-1185">Reference proteome</keyword>